<dbReference type="PANTHER" id="PTHR44846">
    <property type="entry name" value="MANNOSYL-D-GLYCERATE TRANSPORT/METABOLISM SYSTEM REPRESSOR MNGR-RELATED"/>
    <property type="match status" value="1"/>
</dbReference>
<dbReference type="InterPro" id="IPR036388">
    <property type="entry name" value="WH-like_DNA-bd_sf"/>
</dbReference>
<evidence type="ECO:0000256" key="3">
    <source>
        <dbReference type="ARBA" id="ARBA00023163"/>
    </source>
</evidence>
<keyword evidence="6" id="KW-1185">Reference proteome</keyword>
<dbReference type="CDD" id="cd07377">
    <property type="entry name" value="WHTH_GntR"/>
    <property type="match status" value="1"/>
</dbReference>
<dbReference type="GO" id="GO:0003700">
    <property type="term" value="F:DNA-binding transcription factor activity"/>
    <property type="evidence" value="ECO:0007669"/>
    <property type="project" value="InterPro"/>
</dbReference>
<dbReference type="InterPro" id="IPR011989">
    <property type="entry name" value="ARM-like"/>
</dbReference>
<feature type="domain" description="HTH gntR-type" evidence="4">
    <location>
        <begin position="4"/>
        <end position="72"/>
    </location>
</feature>
<dbReference type="AlphaFoldDB" id="A0A9W6L0J4"/>
<reference evidence="5" key="1">
    <citation type="journal article" date="2014" name="Int. J. Syst. Evol. Microbiol.">
        <title>Complete genome sequence of Corynebacterium casei LMG S-19264T (=DSM 44701T), isolated from a smear-ripened cheese.</title>
        <authorList>
            <consortium name="US DOE Joint Genome Institute (JGI-PGF)"/>
            <person name="Walter F."/>
            <person name="Albersmeier A."/>
            <person name="Kalinowski J."/>
            <person name="Ruckert C."/>
        </authorList>
    </citation>
    <scope>NUCLEOTIDE SEQUENCE</scope>
    <source>
        <strain evidence="5">VKM Ac-1321</strain>
    </source>
</reference>
<keyword evidence="3" id="KW-0804">Transcription</keyword>
<dbReference type="Proteomes" id="UP001143480">
    <property type="component" value="Unassembled WGS sequence"/>
</dbReference>
<dbReference type="InterPro" id="IPR000524">
    <property type="entry name" value="Tscrpt_reg_HTH_GntR"/>
</dbReference>
<reference evidence="5" key="2">
    <citation type="submission" date="2023-01" db="EMBL/GenBank/DDBJ databases">
        <authorList>
            <person name="Sun Q."/>
            <person name="Evtushenko L."/>
        </authorList>
    </citation>
    <scope>NUCLEOTIDE SEQUENCE</scope>
    <source>
        <strain evidence="5">VKM Ac-1321</strain>
    </source>
</reference>
<comment type="caution">
    <text evidence="5">The sequence shown here is derived from an EMBL/GenBank/DDBJ whole genome shotgun (WGS) entry which is preliminary data.</text>
</comment>
<protein>
    <recommendedName>
        <fullName evidence="4">HTH gntR-type domain-containing protein</fullName>
    </recommendedName>
</protein>
<name>A0A9W6L0J4_9ACTN</name>
<evidence type="ECO:0000313" key="6">
    <source>
        <dbReference type="Proteomes" id="UP001143480"/>
    </source>
</evidence>
<evidence type="ECO:0000259" key="4">
    <source>
        <dbReference type="PROSITE" id="PS50949"/>
    </source>
</evidence>
<dbReference type="EMBL" id="BSFP01000213">
    <property type="protein sequence ID" value="GLL08814.1"/>
    <property type="molecule type" value="Genomic_DNA"/>
</dbReference>
<dbReference type="InterPro" id="IPR036390">
    <property type="entry name" value="WH_DNA-bd_sf"/>
</dbReference>
<dbReference type="InterPro" id="IPR050679">
    <property type="entry name" value="Bact_HTH_transcr_reg"/>
</dbReference>
<dbReference type="Gene3D" id="1.25.10.10">
    <property type="entry name" value="Leucine-rich Repeat Variant"/>
    <property type="match status" value="1"/>
</dbReference>
<keyword evidence="2" id="KW-0238">DNA-binding</keyword>
<dbReference type="SUPFAM" id="SSF46785">
    <property type="entry name" value="Winged helix' DNA-binding domain"/>
    <property type="match status" value="1"/>
</dbReference>
<dbReference type="PROSITE" id="PS50949">
    <property type="entry name" value="HTH_GNTR"/>
    <property type="match status" value="1"/>
</dbReference>
<gene>
    <name evidence="5" type="ORF">GCM10017581_105920</name>
</gene>
<sequence length="422" mass="43985">MLPGARYQMVADLIRQQILDGTYPPGAHLPTEAQLAATHRCGRELIRDALGALRAEDLIVTERGRRTTVVPAPARTPVLVDDGTVITAHMPARPELAALGCRASTPLLVVTTRLRDCETDSAGALAEALSSLGERCPGAAAEVLVERLAETPGPGDTVQLAQALMTLTSAGRRSAAEALERLLGRDDIEVTHLVVAIDGLASIAATAGAAGTHARRLLNDTRLSAGLQVRLAEIVTDLEPQDEVALGYLRRLLDEPATARKAGLALAAAEHDRLNGITIGAAAVVIAGTGAGAEERGLVVAAEALARVDEEHTAEAVAVLEAAARCGSWTTRWAAVTALTGLRLGRAAAVKALLGMLDEPGLTVRDLCRIARRLATLGPRGRDGGAARMVQLLGERQLSARTKRAVAATLSSLTEFPGVEVT</sequence>
<accession>A0A9W6L0J4</accession>
<dbReference type="SMART" id="SM00345">
    <property type="entry name" value="HTH_GNTR"/>
    <property type="match status" value="1"/>
</dbReference>
<evidence type="ECO:0000256" key="1">
    <source>
        <dbReference type="ARBA" id="ARBA00023015"/>
    </source>
</evidence>
<proteinExistence type="predicted"/>
<organism evidence="5 6">
    <name type="scientific">Dactylosporangium matsuzakiense</name>
    <dbReference type="NCBI Taxonomy" id="53360"/>
    <lineage>
        <taxon>Bacteria</taxon>
        <taxon>Bacillati</taxon>
        <taxon>Actinomycetota</taxon>
        <taxon>Actinomycetes</taxon>
        <taxon>Micromonosporales</taxon>
        <taxon>Micromonosporaceae</taxon>
        <taxon>Dactylosporangium</taxon>
    </lineage>
</organism>
<evidence type="ECO:0000313" key="5">
    <source>
        <dbReference type="EMBL" id="GLL08814.1"/>
    </source>
</evidence>
<dbReference type="GO" id="GO:0045892">
    <property type="term" value="P:negative regulation of DNA-templated transcription"/>
    <property type="evidence" value="ECO:0007669"/>
    <property type="project" value="TreeGrafter"/>
</dbReference>
<dbReference type="Gene3D" id="1.10.10.10">
    <property type="entry name" value="Winged helix-like DNA-binding domain superfamily/Winged helix DNA-binding domain"/>
    <property type="match status" value="1"/>
</dbReference>
<dbReference type="PANTHER" id="PTHR44846:SF17">
    <property type="entry name" value="GNTR-FAMILY TRANSCRIPTIONAL REGULATOR"/>
    <property type="match status" value="1"/>
</dbReference>
<dbReference type="Pfam" id="PF00392">
    <property type="entry name" value="GntR"/>
    <property type="match status" value="1"/>
</dbReference>
<dbReference type="GO" id="GO:0003677">
    <property type="term" value="F:DNA binding"/>
    <property type="evidence" value="ECO:0007669"/>
    <property type="project" value="UniProtKB-KW"/>
</dbReference>
<evidence type="ECO:0000256" key="2">
    <source>
        <dbReference type="ARBA" id="ARBA00023125"/>
    </source>
</evidence>
<keyword evidence="1" id="KW-0805">Transcription regulation</keyword>